<dbReference type="OrthoDB" id="2496311at2759"/>
<gene>
    <name evidence="2" type="ORF">CROQUDRAFT_712395</name>
</gene>
<evidence type="ECO:0000256" key="1">
    <source>
        <dbReference type="SAM" id="SignalP"/>
    </source>
</evidence>
<evidence type="ECO:0000313" key="2">
    <source>
        <dbReference type="EMBL" id="KAG0152606.1"/>
    </source>
</evidence>
<organism evidence="2 3">
    <name type="scientific">Cronartium quercuum f. sp. fusiforme G11</name>
    <dbReference type="NCBI Taxonomy" id="708437"/>
    <lineage>
        <taxon>Eukaryota</taxon>
        <taxon>Fungi</taxon>
        <taxon>Dikarya</taxon>
        <taxon>Basidiomycota</taxon>
        <taxon>Pucciniomycotina</taxon>
        <taxon>Pucciniomycetes</taxon>
        <taxon>Pucciniales</taxon>
        <taxon>Coleosporiaceae</taxon>
        <taxon>Cronartium</taxon>
    </lineage>
</organism>
<accession>A0A9P6NSF9</accession>
<keyword evidence="3" id="KW-1185">Reference proteome</keyword>
<reference evidence="2" key="1">
    <citation type="submission" date="2013-11" db="EMBL/GenBank/DDBJ databases">
        <title>Genome sequence of the fusiform rust pathogen reveals effectors for host alternation and coevolution with pine.</title>
        <authorList>
            <consortium name="DOE Joint Genome Institute"/>
            <person name="Smith K."/>
            <person name="Pendleton A."/>
            <person name="Kubisiak T."/>
            <person name="Anderson C."/>
            <person name="Salamov A."/>
            <person name="Aerts A."/>
            <person name="Riley R."/>
            <person name="Clum A."/>
            <person name="Lindquist E."/>
            <person name="Ence D."/>
            <person name="Campbell M."/>
            <person name="Kronenberg Z."/>
            <person name="Feau N."/>
            <person name="Dhillon B."/>
            <person name="Hamelin R."/>
            <person name="Burleigh J."/>
            <person name="Smith J."/>
            <person name="Yandell M."/>
            <person name="Nelson C."/>
            <person name="Grigoriev I."/>
            <person name="Davis J."/>
        </authorList>
    </citation>
    <scope>NUCLEOTIDE SEQUENCE</scope>
    <source>
        <strain evidence="2">G11</strain>
    </source>
</reference>
<comment type="caution">
    <text evidence="2">The sequence shown here is derived from an EMBL/GenBank/DDBJ whole genome shotgun (WGS) entry which is preliminary data.</text>
</comment>
<dbReference type="Proteomes" id="UP000886653">
    <property type="component" value="Unassembled WGS sequence"/>
</dbReference>
<dbReference type="AlphaFoldDB" id="A0A9P6NSF9"/>
<proteinExistence type="predicted"/>
<evidence type="ECO:0000313" key="3">
    <source>
        <dbReference type="Proteomes" id="UP000886653"/>
    </source>
</evidence>
<name>A0A9P6NSF9_9BASI</name>
<feature type="chain" id="PRO_5040279703" evidence="1">
    <location>
        <begin position="26"/>
        <end position="215"/>
    </location>
</feature>
<sequence length="215" mass="24571">MPSFKLSTLCVAFILMLSVSILTDAHTVKMTRRSSDQPTLNLELIMQDDPDLDDGTLWIFTLNATVAFKVTMPLYDGKGHTQYVVTDHSGRVSVVLDSHDDHCYRKTHYKDKHGLRIEIDPRGPITDRWYLSFAAIPGVEFEFKRYVFHESGDIINKSSKKVVATLRVEKRKEPWIRSRFQSPNAYVLRTDGTISISDLATFMALVQWRTSICGL</sequence>
<dbReference type="EMBL" id="MU167208">
    <property type="protein sequence ID" value="KAG0152606.1"/>
    <property type="molecule type" value="Genomic_DNA"/>
</dbReference>
<keyword evidence="1" id="KW-0732">Signal</keyword>
<feature type="signal peptide" evidence="1">
    <location>
        <begin position="1"/>
        <end position="25"/>
    </location>
</feature>
<protein>
    <submittedName>
        <fullName evidence="2">Uncharacterized protein</fullName>
    </submittedName>
</protein>